<evidence type="ECO:0000313" key="4">
    <source>
        <dbReference type="EMBL" id="SES19897.1"/>
    </source>
</evidence>
<evidence type="ECO:0000256" key="2">
    <source>
        <dbReference type="ARBA" id="ARBA00023125"/>
    </source>
</evidence>
<dbReference type="AlphaFoldDB" id="A0A1H9VF92"/>
<protein>
    <submittedName>
        <fullName evidence="4">Putative DeoR family transcriptional regulator, stage III sporulation protein D</fullName>
    </submittedName>
</protein>
<gene>
    <name evidence="4" type="ORF">SAMN05518684_110129</name>
</gene>
<dbReference type="STRING" id="1601833.SAMN05518684_110129"/>
<evidence type="ECO:0000256" key="1">
    <source>
        <dbReference type="ARBA" id="ARBA00023015"/>
    </source>
</evidence>
<sequence length="120" mass="13927">MLPAPLLTQAVFFLVFLNSRMIREARDVHDYIKERTIKIGRYIVETRKTVRTIAKEFGVSKSTVHKDLTERLPEINPELANEVKTILDYHKSIRHLRGGEATKVKYKQSTEKSQMAETKV</sequence>
<dbReference type="Pfam" id="PF12116">
    <property type="entry name" value="SpoIIID"/>
    <property type="match status" value="1"/>
</dbReference>
<dbReference type="PROSITE" id="PS00894">
    <property type="entry name" value="HTH_DEOR_1"/>
    <property type="match status" value="1"/>
</dbReference>
<keyword evidence="5" id="KW-1185">Reference proteome</keyword>
<accession>A0A1H9VF92</accession>
<dbReference type="InterPro" id="IPR018356">
    <property type="entry name" value="Tscrpt_reg_HTH_DeoR_CS"/>
</dbReference>
<name>A0A1H9VF92_9BACI</name>
<dbReference type="InterPro" id="IPR014208">
    <property type="entry name" value="Spore_III_D"/>
</dbReference>
<organism evidence="4 5">
    <name type="scientific">Salipaludibacillus aurantiacus</name>
    <dbReference type="NCBI Taxonomy" id="1601833"/>
    <lineage>
        <taxon>Bacteria</taxon>
        <taxon>Bacillati</taxon>
        <taxon>Bacillota</taxon>
        <taxon>Bacilli</taxon>
        <taxon>Bacillales</taxon>
        <taxon>Bacillaceae</taxon>
    </lineage>
</organism>
<keyword evidence="3" id="KW-0804">Transcription</keyword>
<evidence type="ECO:0000313" key="5">
    <source>
        <dbReference type="Proteomes" id="UP000198571"/>
    </source>
</evidence>
<keyword evidence="2" id="KW-0238">DNA-binding</keyword>
<dbReference type="EMBL" id="FOGT01000010">
    <property type="protein sequence ID" value="SES19897.1"/>
    <property type="molecule type" value="Genomic_DNA"/>
</dbReference>
<reference evidence="5" key="1">
    <citation type="submission" date="2016-10" db="EMBL/GenBank/DDBJ databases">
        <authorList>
            <person name="Varghese N."/>
            <person name="Submissions S."/>
        </authorList>
    </citation>
    <scope>NUCLEOTIDE SEQUENCE [LARGE SCALE GENOMIC DNA]</scope>
    <source>
        <strain evidence="5">S9</strain>
    </source>
</reference>
<dbReference type="NCBIfam" id="TIGR02844">
    <property type="entry name" value="spore_III_D"/>
    <property type="match status" value="1"/>
</dbReference>
<dbReference type="GO" id="GO:0003677">
    <property type="term" value="F:DNA binding"/>
    <property type="evidence" value="ECO:0007669"/>
    <property type="project" value="UniProtKB-KW"/>
</dbReference>
<dbReference type="GO" id="GO:0003700">
    <property type="term" value="F:DNA-binding transcription factor activity"/>
    <property type="evidence" value="ECO:0007669"/>
    <property type="project" value="InterPro"/>
</dbReference>
<keyword evidence="1" id="KW-0805">Transcription regulation</keyword>
<dbReference type="Proteomes" id="UP000198571">
    <property type="component" value="Unassembled WGS sequence"/>
</dbReference>
<proteinExistence type="predicted"/>
<evidence type="ECO:0000256" key="3">
    <source>
        <dbReference type="ARBA" id="ARBA00023163"/>
    </source>
</evidence>